<dbReference type="Proteomes" id="UP000828251">
    <property type="component" value="Unassembled WGS sequence"/>
</dbReference>
<organism evidence="1 2">
    <name type="scientific">Gossypium stocksii</name>
    <dbReference type="NCBI Taxonomy" id="47602"/>
    <lineage>
        <taxon>Eukaryota</taxon>
        <taxon>Viridiplantae</taxon>
        <taxon>Streptophyta</taxon>
        <taxon>Embryophyta</taxon>
        <taxon>Tracheophyta</taxon>
        <taxon>Spermatophyta</taxon>
        <taxon>Magnoliopsida</taxon>
        <taxon>eudicotyledons</taxon>
        <taxon>Gunneridae</taxon>
        <taxon>Pentapetalae</taxon>
        <taxon>rosids</taxon>
        <taxon>malvids</taxon>
        <taxon>Malvales</taxon>
        <taxon>Malvaceae</taxon>
        <taxon>Malvoideae</taxon>
        <taxon>Gossypium</taxon>
    </lineage>
</organism>
<sequence length="450" mass="51731">MANLSNMATLTRVNFMDSIRKPYRLECLQFDGINFKVWWVKLDQFFEAEGVNEQAKVRVVMLHLDDTYLDPMSELVALKQVGLVDQYHDRFPDVGQYLRLFKPQTSVDGYQLARQVEGILSRLLKRTFIVGNWGNHPKSLLPSSKPLQTTGSVSTGIGFLSNPCPKLRWMTEGKKGLCFLCAIKYTPGHKCVKSQMYQLLLEADPEQESEPESPTFEEFMECKEQLEVIDQDTGTNPLTLLGKSRALFNNSIQPLILEVNDHLHEWMSCKTLRSICFNCNYTRSSREEGGTIRRNVLVFSLLIETSCFGNTWGFARLSLKQFHTKTEGRRLRKEMGLEEKMGQRRREIVKAKIQNSRNKFANGFPFFLRSWCSILTAWEAHINLNGVKTPNLETTWTINDDKLINVNLKPINAIFNGIDPQKFSHISKYTIVKKAWIIFGIVRKGTITVK</sequence>
<name>A0A9D3ULS2_9ROSI</name>
<protein>
    <submittedName>
        <fullName evidence="1">Uncharacterized protein</fullName>
    </submittedName>
</protein>
<evidence type="ECO:0000313" key="1">
    <source>
        <dbReference type="EMBL" id="KAH1047501.1"/>
    </source>
</evidence>
<dbReference type="AlphaFoldDB" id="A0A9D3ULS2"/>
<proteinExistence type="predicted"/>
<dbReference type="EMBL" id="JAIQCV010000011">
    <property type="protein sequence ID" value="KAH1047501.1"/>
    <property type="molecule type" value="Genomic_DNA"/>
</dbReference>
<evidence type="ECO:0000313" key="2">
    <source>
        <dbReference type="Proteomes" id="UP000828251"/>
    </source>
</evidence>
<reference evidence="1 2" key="1">
    <citation type="journal article" date="2021" name="Plant Biotechnol. J.">
        <title>Multi-omics assisted identification of the key and species-specific regulatory components of drought-tolerant mechanisms in Gossypium stocksii.</title>
        <authorList>
            <person name="Yu D."/>
            <person name="Ke L."/>
            <person name="Zhang D."/>
            <person name="Wu Y."/>
            <person name="Sun Y."/>
            <person name="Mei J."/>
            <person name="Sun J."/>
            <person name="Sun Y."/>
        </authorList>
    </citation>
    <scope>NUCLEOTIDE SEQUENCE [LARGE SCALE GENOMIC DNA]</scope>
    <source>
        <strain evidence="2">cv. E1</strain>
        <tissue evidence="1">Leaf</tissue>
    </source>
</reference>
<accession>A0A9D3ULS2</accession>
<gene>
    <name evidence="1" type="ORF">J1N35_038285</name>
</gene>
<keyword evidence="2" id="KW-1185">Reference proteome</keyword>
<dbReference type="OrthoDB" id="1742365at2759"/>
<comment type="caution">
    <text evidence="1">The sequence shown here is derived from an EMBL/GenBank/DDBJ whole genome shotgun (WGS) entry which is preliminary data.</text>
</comment>